<evidence type="ECO:0000313" key="7">
    <source>
        <dbReference type="Proteomes" id="UP001610446"/>
    </source>
</evidence>
<dbReference type="InterPro" id="IPR012337">
    <property type="entry name" value="RNaseH-like_sf"/>
</dbReference>
<accession>A0ABR4KT75</accession>
<dbReference type="SMART" id="SM00479">
    <property type="entry name" value="EXOIII"/>
    <property type="match status" value="1"/>
</dbReference>
<keyword evidence="1" id="KW-0540">Nuclease</keyword>
<evidence type="ECO:0000256" key="2">
    <source>
        <dbReference type="ARBA" id="ARBA00022801"/>
    </source>
</evidence>
<keyword evidence="3" id="KW-0269">Exonuclease</keyword>
<sequence>MTTPWITPPLPGKTHILVPAHEHGVLHEGLLSRCHSHSRLELHGYRMAITPPNKSPRRSEKQQSSQTEGAHKQDKRRKETSQQDREQAAQAGKRKAIALDCEMVGIGASGNRDALAFLSAVDFITGEVLINNYVQPPERVKQWRSRVSGVTAAGMAAAVAARRALFGWESARQALWEFADDNTVLIGHTLNNDLRVLRIIHFKVVDSAILTGDLAFNPEPDARLRRIWGLKTLAKALLNRDIQTGRYGHNCLEDTFATRDVVIWCLKYPTQAAAWAENAKKDSTYA</sequence>
<evidence type="ECO:0000256" key="1">
    <source>
        <dbReference type="ARBA" id="ARBA00022722"/>
    </source>
</evidence>
<gene>
    <name evidence="6" type="ORF">BJY01DRAFT_231869</name>
</gene>
<evidence type="ECO:0000313" key="6">
    <source>
        <dbReference type="EMBL" id="KAL2854457.1"/>
    </source>
</evidence>
<keyword evidence="2" id="KW-0378">Hydrolase</keyword>
<dbReference type="PANTHER" id="PTHR12801:SF114">
    <property type="entry name" value="EXONUCLEASE, PUTATIVE (AFU_ORTHOLOGUE AFUA_7G00870)-RELATED"/>
    <property type="match status" value="1"/>
</dbReference>
<dbReference type="EMBL" id="JBFXLU010000014">
    <property type="protein sequence ID" value="KAL2854457.1"/>
    <property type="molecule type" value="Genomic_DNA"/>
</dbReference>
<dbReference type="Proteomes" id="UP001610446">
    <property type="component" value="Unassembled WGS sequence"/>
</dbReference>
<feature type="compositionally biased region" description="Basic and acidic residues" evidence="4">
    <location>
        <begin position="69"/>
        <end position="87"/>
    </location>
</feature>
<name>A0ABR4KT75_9EURO</name>
<keyword evidence="7" id="KW-1185">Reference proteome</keyword>
<feature type="domain" description="Exonuclease" evidence="5">
    <location>
        <begin position="95"/>
        <end position="271"/>
    </location>
</feature>
<dbReference type="Gene3D" id="3.30.420.10">
    <property type="entry name" value="Ribonuclease H-like superfamily/Ribonuclease H"/>
    <property type="match status" value="1"/>
</dbReference>
<dbReference type="InterPro" id="IPR047021">
    <property type="entry name" value="REXO1/3/4-like"/>
</dbReference>
<reference evidence="6 7" key="1">
    <citation type="submission" date="2024-07" db="EMBL/GenBank/DDBJ databases">
        <title>Section-level genome sequencing and comparative genomics of Aspergillus sections Usti and Cavernicolus.</title>
        <authorList>
            <consortium name="Lawrence Berkeley National Laboratory"/>
            <person name="Nybo J.L."/>
            <person name="Vesth T.C."/>
            <person name="Theobald S."/>
            <person name="Frisvad J.C."/>
            <person name="Larsen T.O."/>
            <person name="Kjaerboelling I."/>
            <person name="Rothschild-Mancinelli K."/>
            <person name="Lyhne E.K."/>
            <person name="Kogle M.E."/>
            <person name="Barry K."/>
            <person name="Clum A."/>
            <person name="Na H."/>
            <person name="Ledsgaard L."/>
            <person name="Lin J."/>
            <person name="Lipzen A."/>
            <person name="Kuo A."/>
            <person name="Riley R."/>
            <person name="Mondo S."/>
            <person name="Labutti K."/>
            <person name="Haridas S."/>
            <person name="Pangalinan J."/>
            <person name="Salamov A.A."/>
            <person name="Simmons B.A."/>
            <person name="Magnuson J.K."/>
            <person name="Chen J."/>
            <person name="Drula E."/>
            <person name="Henrissat B."/>
            <person name="Wiebenga A."/>
            <person name="Lubbers R.J."/>
            <person name="Gomes A.C."/>
            <person name="Makela M.R."/>
            <person name="Stajich J."/>
            <person name="Grigoriev I.V."/>
            <person name="Mortensen U.H."/>
            <person name="De Vries R.P."/>
            <person name="Baker S.E."/>
            <person name="Andersen M.R."/>
        </authorList>
    </citation>
    <scope>NUCLEOTIDE SEQUENCE [LARGE SCALE GENOMIC DNA]</scope>
    <source>
        <strain evidence="6 7">CBS 123904</strain>
    </source>
</reference>
<evidence type="ECO:0000256" key="4">
    <source>
        <dbReference type="SAM" id="MobiDB-lite"/>
    </source>
</evidence>
<evidence type="ECO:0000259" key="5">
    <source>
        <dbReference type="SMART" id="SM00479"/>
    </source>
</evidence>
<evidence type="ECO:0000256" key="3">
    <source>
        <dbReference type="ARBA" id="ARBA00022839"/>
    </source>
</evidence>
<organism evidence="6 7">
    <name type="scientific">Aspergillus pseudoustus</name>
    <dbReference type="NCBI Taxonomy" id="1810923"/>
    <lineage>
        <taxon>Eukaryota</taxon>
        <taxon>Fungi</taxon>
        <taxon>Dikarya</taxon>
        <taxon>Ascomycota</taxon>
        <taxon>Pezizomycotina</taxon>
        <taxon>Eurotiomycetes</taxon>
        <taxon>Eurotiomycetidae</taxon>
        <taxon>Eurotiales</taxon>
        <taxon>Aspergillaceae</taxon>
        <taxon>Aspergillus</taxon>
        <taxon>Aspergillus subgen. Nidulantes</taxon>
    </lineage>
</organism>
<dbReference type="InterPro" id="IPR036397">
    <property type="entry name" value="RNaseH_sf"/>
</dbReference>
<feature type="region of interest" description="Disordered" evidence="4">
    <location>
        <begin position="48"/>
        <end position="92"/>
    </location>
</feature>
<dbReference type="InterPro" id="IPR013520">
    <property type="entry name" value="Ribonucl_H"/>
</dbReference>
<comment type="caution">
    <text evidence="6">The sequence shown here is derived from an EMBL/GenBank/DDBJ whole genome shotgun (WGS) entry which is preliminary data.</text>
</comment>
<dbReference type="SUPFAM" id="SSF53098">
    <property type="entry name" value="Ribonuclease H-like"/>
    <property type="match status" value="1"/>
</dbReference>
<dbReference type="PANTHER" id="PTHR12801">
    <property type="entry name" value="RNA EXONUCLEASE REXO1 / RECO3 FAMILY MEMBER-RELATED"/>
    <property type="match status" value="1"/>
</dbReference>
<dbReference type="CDD" id="cd06137">
    <property type="entry name" value="DEDDh_RNase"/>
    <property type="match status" value="1"/>
</dbReference>
<proteinExistence type="predicted"/>
<protein>
    <submittedName>
        <fullName evidence="6">Ribonuclease H-like domain-containing protein</fullName>
    </submittedName>
</protein>